<dbReference type="InterPro" id="IPR004000">
    <property type="entry name" value="Actin"/>
</dbReference>
<evidence type="ECO:0000313" key="5">
    <source>
        <dbReference type="Proteomes" id="UP000079169"/>
    </source>
</evidence>
<dbReference type="InterPro" id="IPR043129">
    <property type="entry name" value="ATPase_NBD"/>
</dbReference>
<dbReference type="Pfam" id="PF00022">
    <property type="entry name" value="Actin"/>
    <property type="match status" value="1"/>
</dbReference>
<gene>
    <name evidence="6" type="primary">LOC103521011</name>
</gene>
<proteinExistence type="inferred from homology"/>
<dbReference type="OMA" id="SKSWHSY"/>
<dbReference type="FunFam" id="3.90.640.10:FF:000043">
    <property type="entry name" value="AGAP008687-PA-like protein"/>
    <property type="match status" value="1"/>
</dbReference>
<dbReference type="KEGG" id="dci:103521011"/>
<keyword evidence="3" id="KW-0206">Cytoskeleton</keyword>
<keyword evidence="5" id="KW-1185">Reference proteome</keyword>
<dbReference type="SMART" id="SM00268">
    <property type="entry name" value="ACTIN"/>
    <property type="match status" value="1"/>
</dbReference>
<evidence type="ECO:0000256" key="1">
    <source>
        <dbReference type="ARBA" id="ARBA00004245"/>
    </source>
</evidence>
<evidence type="ECO:0000256" key="3">
    <source>
        <dbReference type="ARBA" id="ARBA00023212"/>
    </source>
</evidence>
<evidence type="ECO:0000256" key="4">
    <source>
        <dbReference type="ARBA" id="ARBA00038483"/>
    </source>
</evidence>
<evidence type="ECO:0000313" key="6">
    <source>
        <dbReference type="RefSeq" id="XP_008484337.1"/>
    </source>
</evidence>
<dbReference type="Gene3D" id="3.30.420.40">
    <property type="match status" value="1"/>
</dbReference>
<protein>
    <submittedName>
        <fullName evidence="6">Actin-like protein 6B</fullName>
    </submittedName>
</protein>
<dbReference type="PANTHER" id="PTHR11937">
    <property type="entry name" value="ACTIN"/>
    <property type="match status" value="1"/>
</dbReference>
<organism evidence="5 6">
    <name type="scientific">Diaphorina citri</name>
    <name type="common">Asian citrus psyllid</name>
    <dbReference type="NCBI Taxonomy" id="121845"/>
    <lineage>
        <taxon>Eukaryota</taxon>
        <taxon>Metazoa</taxon>
        <taxon>Ecdysozoa</taxon>
        <taxon>Arthropoda</taxon>
        <taxon>Hexapoda</taxon>
        <taxon>Insecta</taxon>
        <taxon>Pterygota</taxon>
        <taxon>Neoptera</taxon>
        <taxon>Paraneoptera</taxon>
        <taxon>Hemiptera</taxon>
        <taxon>Sternorrhyncha</taxon>
        <taxon>Psylloidea</taxon>
        <taxon>Psyllidae</taxon>
        <taxon>Diaphorininae</taxon>
        <taxon>Diaphorina</taxon>
    </lineage>
</organism>
<dbReference type="Gene3D" id="3.90.640.10">
    <property type="entry name" value="Actin, Chain A, domain 4"/>
    <property type="match status" value="1"/>
</dbReference>
<reference evidence="6" key="1">
    <citation type="submission" date="2025-08" db="UniProtKB">
        <authorList>
            <consortium name="RefSeq"/>
        </authorList>
    </citation>
    <scope>IDENTIFICATION</scope>
</reference>
<dbReference type="Proteomes" id="UP000079169">
    <property type="component" value="Unplaced"/>
</dbReference>
<dbReference type="STRING" id="121845.A0A1S3DM24"/>
<dbReference type="SUPFAM" id="SSF53067">
    <property type="entry name" value="Actin-like ATPase domain"/>
    <property type="match status" value="2"/>
</dbReference>
<dbReference type="RefSeq" id="XP_008484337.1">
    <property type="nucleotide sequence ID" value="XM_008486115.3"/>
</dbReference>
<comment type="subcellular location">
    <subcellularLocation>
        <location evidence="1">Cytoplasm</location>
        <location evidence="1">Cytoskeleton</location>
    </subcellularLocation>
</comment>
<dbReference type="GeneID" id="103521011"/>
<sequence>MSAGGILYGGDEIGALVFDVGSQSLRVGYAQEDSPKAEIPAVVGVVEDGGQTASIDTPMDVDVKPDTNNVTASGNKYFIDTNALYVARKGMEIQSYMKEGMIEDWDLFEKVLDYTYSKCIESGSEYHPVLMSEAPWNIRSKREKLLELMFEKYNVPAFFLVKNAVLAAFANGRATGLVFDSGATHTSAIPVHDGYVLTHAIAKSPLGGDYLTMQCKQFLQENNIDIIPPYMVGGKEAIKDKEPPKWTRKKNLPEVTQSWHNYSVKKVVQDFQQSVLQVSETPFDEKSILNLPPSHYEFPNGYHQDFGCRALPYSRGSVVQNIANMQPGSGISGAVTLSTRGQHV</sequence>
<dbReference type="CDD" id="cd13395">
    <property type="entry name" value="ASKHA_NBD_Arp4_ACTL6-like"/>
    <property type="match status" value="1"/>
</dbReference>
<dbReference type="PaxDb" id="121845-A0A1S3DM24"/>
<name>A0A1S3DM24_DIACI</name>
<accession>A0A1S3DM24</accession>
<dbReference type="FunFam" id="3.30.420.40:FF:000188">
    <property type="entry name" value="Actin like 6B"/>
    <property type="match status" value="1"/>
</dbReference>
<keyword evidence="2" id="KW-0963">Cytoplasm</keyword>
<dbReference type="AlphaFoldDB" id="A0A1S3DM24"/>
<evidence type="ECO:0000256" key="2">
    <source>
        <dbReference type="ARBA" id="ARBA00022490"/>
    </source>
</evidence>
<dbReference type="GO" id="GO:0005856">
    <property type="term" value="C:cytoskeleton"/>
    <property type="evidence" value="ECO:0007669"/>
    <property type="project" value="UniProtKB-SubCell"/>
</dbReference>
<comment type="similarity">
    <text evidence="4">Belongs to the actin family. ARP1 subfamily.</text>
</comment>